<dbReference type="PANTHER" id="PTHR48025">
    <property type="entry name" value="OS02G0815200 PROTEIN"/>
    <property type="match status" value="1"/>
</dbReference>
<feature type="compositionally biased region" description="Basic and acidic residues" evidence="3">
    <location>
        <begin position="982"/>
        <end position="995"/>
    </location>
</feature>
<keyword evidence="1 2" id="KW-0694">RNA-binding</keyword>
<comment type="caution">
    <text evidence="5">The sequence shown here is derived from an EMBL/GenBank/DDBJ whole genome shotgun (WGS) entry which is preliminary data.</text>
</comment>
<dbReference type="Pfam" id="PF00076">
    <property type="entry name" value="RRM_1"/>
    <property type="match status" value="1"/>
</dbReference>
<evidence type="ECO:0000256" key="2">
    <source>
        <dbReference type="PROSITE-ProRule" id="PRU00176"/>
    </source>
</evidence>
<accession>A0A8S4N2W5</accession>
<dbReference type="EMBL" id="CAIIXF020000001">
    <property type="protein sequence ID" value="CAH1775173.1"/>
    <property type="molecule type" value="Genomic_DNA"/>
</dbReference>
<evidence type="ECO:0000313" key="6">
    <source>
        <dbReference type="Proteomes" id="UP000749559"/>
    </source>
</evidence>
<dbReference type="Gene3D" id="3.30.70.330">
    <property type="match status" value="3"/>
</dbReference>
<dbReference type="InterPro" id="IPR012677">
    <property type="entry name" value="Nucleotide-bd_a/b_plait_sf"/>
</dbReference>
<evidence type="ECO:0000256" key="1">
    <source>
        <dbReference type="ARBA" id="ARBA00022884"/>
    </source>
</evidence>
<keyword evidence="6" id="KW-1185">Reference proteome</keyword>
<feature type="region of interest" description="Disordered" evidence="3">
    <location>
        <begin position="949"/>
        <end position="1044"/>
    </location>
</feature>
<feature type="compositionally biased region" description="Polar residues" evidence="3">
    <location>
        <begin position="552"/>
        <end position="589"/>
    </location>
</feature>
<organism evidence="5 6">
    <name type="scientific">Owenia fusiformis</name>
    <name type="common">Polychaete worm</name>
    <dbReference type="NCBI Taxonomy" id="6347"/>
    <lineage>
        <taxon>Eukaryota</taxon>
        <taxon>Metazoa</taxon>
        <taxon>Spiralia</taxon>
        <taxon>Lophotrochozoa</taxon>
        <taxon>Annelida</taxon>
        <taxon>Polychaeta</taxon>
        <taxon>Sedentaria</taxon>
        <taxon>Canalipalpata</taxon>
        <taxon>Sabellida</taxon>
        <taxon>Oweniida</taxon>
        <taxon>Oweniidae</taxon>
        <taxon>Owenia</taxon>
    </lineage>
</organism>
<feature type="compositionally biased region" description="Basic and acidic residues" evidence="3">
    <location>
        <begin position="652"/>
        <end position="661"/>
    </location>
</feature>
<dbReference type="GO" id="GO:0003729">
    <property type="term" value="F:mRNA binding"/>
    <property type="evidence" value="ECO:0007669"/>
    <property type="project" value="TreeGrafter"/>
</dbReference>
<dbReference type="PANTHER" id="PTHR48025:SF1">
    <property type="entry name" value="RRM DOMAIN-CONTAINING PROTEIN"/>
    <property type="match status" value="1"/>
</dbReference>
<reference evidence="5" key="1">
    <citation type="submission" date="2022-03" db="EMBL/GenBank/DDBJ databases">
        <authorList>
            <person name="Martin C."/>
        </authorList>
    </citation>
    <scope>NUCLEOTIDE SEQUENCE</scope>
</reference>
<dbReference type="OrthoDB" id="639027at2759"/>
<dbReference type="AlphaFoldDB" id="A0A8S4N2W5"/>
<dbReference type="InterPro" id="IPR000504">
    <property type="entry name" value="RRM_dom"/>
</dbReference>
<feature type="compositionally biased region" description="Polar residues" evidence="3">
    <location>
        <begin position="959"/>
        <end position="969"/>
    </location>
</feature>
<name>A0A8S4N2W5_OWEFU</name>
<sequence>MADPTKIKFEQNCLKSGIIEPQIRNVSVKIKDKDAKNELNLNKTFDCGPVSLRNDLQEAIDNSQKEFFKNRKVIIKNVPPVTYNEVKCFMGNYAVANIAISKKARHAIVNLLHGEEAEEVEKVLDGQKLLGMEVSVSLYPHERLLCVAHLPSNMSDSEFRTTMLEYGSIERCFIMRSSITGLPKGYGFVEFTHNKEHTERVQQILDDKRYGSCITSCNFLKERVLTYKDLHSKCLLVDHLPPGYNNFSRLKNLMNQFAQPIYTQCAVKNGVPLGFAVFEYKTPEEAEQTQRHNNGYTIIGQNKIRVTFCIPGYGAPELHNMKMVKATGQKVKQGLLPRPVSGVNPMFLSNPINPIIQAAMAQNPTLMPNFQTVLQQLQSINQTAGVQHGLIGVGGSDPMYLQLVALLMAAQMQQPNQNMIGNCNDPQILQKILSLQQSLSQHNQHNVNQANIGAKPSLLGTPAMGQLSSMIQSLISQIQSTHRQSAGPVDDNGNTSENHYQKPKKPCLLPNPDQAPSVNVPLNLLNQNKNNHILNSITSLLAQMQRGGMKHSQMQENDSMRGPQNNGGQRPHYTSGSRTHPNPNQSRYSSDPKPGPGKKMGLLGNAPSDGIQVPLLPLPVTKSVSGPEREQTSKLASLENTKPALLPTPVESKTEPEEKGPKKLLFTEYPPKSTPNLQTPTKVPKEGLNPGLNPLFAAFLQGPLVPTNPNQGEFEIEVSNIASKKKKSKVPLLPIPQSALVDIPMTKLMTKKKKRKGLLGDMPRRNMMTRAQRKARQAKENAQIQQAEEILHAQQQVDQNERNNNPEHEDLVDTPTRTIQQQLDAYLANTPKRPMNDGPPGFLPLPSGPPLQENVYPSMPPVFDINPESAGHVIPLLPTPNIDPQPSGTVNPVYNNYNQMQNYYNQMYQQMTAIQPSGFPPQVMPDPSQVDQMTMQQIMQQAILDLKAPDRSEDKESSGPDTDTESQAISTDTTSDTASLGDEQKPYIEPSDYKEFYGATTPRFQFEDSPPHVSNSRKRTSSEAFFIPPAEPSPEGDYIGQHSQGLGGHYAESYFKRRKLLE</sequence>
<gene>
    <name evidence="5" type="ORF">OFUS_LOCUS2510</name>
</gene>
<feature type="region of interest" description="Disordered" evidence="3">
    <location>
        <begin position="545"/>
        <end position="685"/>
    </location>
</feature>
<evidence type="ECO:0000259" key="4">
    <source>
        <dbReference type="PROSITE" id="PS50102"/>
    </source>
</evidence>
<dbReference type="SMART" id="SM00360">
    <property type="entry name" value="RRM"/>
    <property type="match status" value="3"/>
</dbReference>
<protein>
    <recommendedName>
        <fullName evidence="4">RRM domain-containing protein</fullName>
    </recommendedName>
</protein>
<proteinExistence type="predicted"/>
<dbReference type="PROSITE" id="PS50102">
    <property type="entry name" value="RRM"/>
    <property type="match status" value="1"/>
</dbReference>
<evidence type="ECO:0000256" key="3">
    <source>
        <dbReference type="SAM" id="MobiDB-lite"/>
    </source>
</evidence>
<feature type="region of interest" description="Disordered" evidence="3">
    <location>
        <begin position="476"/>
        <end position="514"/>
    </location>
</feature>
<dbReference type="SUPFAM" id="SSF54928">
    <property type="entry name" value="RNA-binding domain, RBD"/>
    <property type="match status" value="2"/>
</dbReference>
<feature type="region of interest" description="Disordered" evidence="3">
    <location>
        <begin position="751"/>
        <end position="783"/>
    </location>
</feature>
<feature type="domain" description="RRM" evidence="4">
    <location>
        <begin position="143"/>
        <end position="232"/>
    </location>
</feature>
<dbReference type="InterPro" id="IPR050502">
    <property type="entry name" value="Euk_RNA-bind_prot"/>
</dbReference>
<evidence type="ECO:0000313" key="5">
    <source>
        <dbReference type="EMBL" id="CAH1775173.1"/>
    </source>
</evidence>
<feature type="compositionally biased region" description="Basic and acidic residues" evidence="3">
    <location>
        <begin position="949"/>
        <end position="958"/>
    </location>
</feature>
<dbReference type="Proteomes" id="UP000749559">
    <property type="component" value="Unassembled WGS sequence"/>
</dbReference>
<dbReference type="InterPro" id="IPR035979">
    <property type="entry name" value="RBD_domain_sf"/>
</dbReference>